<keyword evidence="3" id="KW-0732">Signal</keyword>
<sequence>MKRLKAQRSATVINKDDQGFPAFKKHILMKTKFSKFLLLVMLIFAVSCKKDVLNLDNPNTLTVDQFWKTESDAQKGVNAIYAMFYQTGGWNRWIYFRLDLTSDEGFSNSPWIELGDWTRFQYVNYNFFEGNVNSYQNFYKAIFRCNQVLSYVPDISFADPKKKAQLLAQAKFLRAYYHYYAAVLWENFPLVTTLQSPTDVPAASTLAQVWAQVEKDLQEASADLPEQWTGAELGRATKGAAQALLGKALMQQRKWSEAKTAFDYLVTGAGKGYYGLVDFKDNFRAENENNKESVFEIQFSDANKTAEGDGPNSNMGTNRAQFFAPRSIGWSDGQARYWTVGEFKKEKTLSGGVDPRLRYTLFYPALEADFGDKIYGRSWEWGADEAWFKKYSRDYMRNNEDYFNQVNNRVIRYADVLLMYAEALNELGQTTEAYQYVNLVRQRSNMATMQVAYPAIGTDQTLFRNRLKTERMLELCGESVRWADLKRWGDLDTQAAVNEVALRDPDFKNFVVGKHIRLPLPQVEVENNTNLRQNPNY</sequence>
<feature type="domain" description="SusD-like N-terminal" evidence="7">
    <location>
        <begin position="69"/>
        <end position="247"/>
    </location>
</feature>
<dbReference type="CDD" id="cd08977">
    <property type="entry name" value="SusD"/>
    <property type="match status" value="1"/>
</dbReference>
<dbReference type="Pfam" id="PF14322">
    <property type="entry name" value="SusD-like_3"/>
    <property type="match status" value="1"/>
</dbReference>
<keyword evidence="9" id="KW-1185">Reference proteome</keyword>
<dbReference type="GO" id="GO:0009279">
    <property type="term" value="C:cell outer membrane"/>
    <property type="evidence" value="ECO:0007669"/>
    <property type="project" value="UniProtKB-SubCell"/>
</dbReference>
<evidence type="ECO:0000256" key="5">
    <source>
        <dbReference type="ARBA" id="ARBA00023237"/>
    </source>
</evidence>
<evidence type="ECO:0000256" key="1">
    <source>
        <dbReference type="ARBA" id="ARBA00004442"/>
    </source>
</evidence>
<evidence type="ECO:0000259" key="7">
    <source>
        <dbReference type="Pfam" id="PF14322"/>
    </source>
</evidence>
<dbReference type="InterPro" id="IPR011990">
    <property type="entry name" value="TPR-like_helical_dom_sf"/>
</dbReference>
<dbReference type="Proteomes" id="UP000320300">
    <property type="component" value="Unassembled WGS sequence"/>
</dbReference>
<evidence type="ECO:0000256" key="3">
    <source>
        <dbReference type="ARBA" id="ARBA00022729"/>
    </source>
</evidence>
<evidence type="ECO:0000256" key="4">
    <source>
        <dbReference type="ARBA" id="ARBA00023136"/>
    </source>
</evidence>
<dbReference type="SUPFAM" id="SSF48452">
    <property type="entry name" value="TPR-like"/>
    <property type="match status" value="1"/>
</dbReference>
<dbReference type="InterPro" id="IPR012944">
    <property type="entry name" value="SusD_RagB_dom"/>
</dbReference>
<evidence type="ECO:0000256" key="2">
    <source>
        <dbReference type="ARBA" id="ARBA00006275"/>
    </source>
</evidence>
<gene>
    <name evidence="8" type="ORF">SAMN06265348_104431</name>
</gene>
<accession>A0A521D2M5</accession>
<organism evidence="8 9">
    <name type="scientific">Pedobacter westerhofensis</name>
    <dbReference type="NCBI Taxonomy" id="425512"/>
    <lineage>
        <taxon>Bacteria</taxon>
        <taxon>Pseudomonadati</taxon>
        <taxon>Bacteroidota</taxon>
        <taxon>Sphingobacteriia</taxon>
        <taxon>Sphingobacteriales</taxon>
        <taxon>Sphingobacteriaceae</taxon>
        <taxon>Pedobacter</taxon>
    </lineage>
</organism>
<keyword evidence="4" id="KW-0472">Membrane</keyword>
<dbReference type="AlphaFoldDB" id="A0A521D2M5"/>
<evidence type="ECO:0000259" key="6">
    <source>
        <dbReference type="Pfam" id="PF07980"/>
    </source>
</evidence>
<protein>
    <submittedName>
        <fullName evidence="8">Starch-binding associating with outer membrane</fullName>
    </submittedName>
</protein>
<keyword evidence="5" id="KW-0998">Cell outer membrane</keyword>
<comment type="subcellular location">
    <subcellularLocation>
        <location evidence="1">Cell outer membrane</location>
    </subcellularLocation>
</comment>
<dbReference type="InterPro" id="IPR033985">
    <property type="entry name" value="SusD-like_N"/>
</dbReference>
<dbReference type="Pfam" id="PF07980">
    <property type="entry name" value="SusD_RagB"/>
    <property type="match status" value="1"/>
</dbReference>
<proteinExistence type="inferred from homology"/>
<feature type="domain" description="RagB/SusD" evidence="6">
    <location>
        <begin position="291"/>
        <end position="537"/>
    </location>
</feature>
<comment type="similarity">
    <text evidence="2">Belongs to the SusD family.</text>
</comment>
<evidence type="ECO:0000313" key="8">
    <source>
        <dbReference type="EMBL" id="SMO65934.1"/>
    </source>
</evidence>
<dbReference type="RefSeq" id="WP_246101451.1">
    <property type="nucleotide sequence ID" value="NZ_FXTN01000004.1"/>
</dbReference>
<name>A0A521D2M5_9SPHI</name>
<evidence type="ECO:0000313" key="9">
    <source>
        <dbReference type="Proteomes" id="UP000320300"/>
    </source>
</evidence>
<dbReference type="EMBL" id="FXTN01000004">
    <property type="protein sequence ID" value="SMO65934.1"/>
    <property type="molecule type" value="Genomic_DNA"/>
</dbReference>
<reference evidence="8 9" key="1">
    <citation type="submission" date="2017-05" db="EMBL/GenBank/DDBJ databases">
        <authorList>
            <person name="Varghese N."/>
            <person name="Submissions S."/>
        </authorList>
    </citation>
    <scope>NUCLEOTIDE SEQUENCE [LARGE SCALE GENOMIC DNA]</scope>
    <source>
        <strain evidence="8 9">DSM 19036</strain>
    </source>
</reference>
<dbReference type="Gene3D" id="1.25.40.390">
    <property type="match status" value="1"/>
</dbReference>